<evidence type="ECO:0000256" key="1">
    <source>
        <dbReference type="SAM" id="MobiDB-lite"/>
    </source>
</evidence>
<gene>
    <name evidence="2" type="ORF">LTRI10_LOCUS17574</name>
</gene>
<keyword evidence="3" id="KW-1185">Reference proteome</keyword>
<feature type="region of interest" description="Disordered" evidence="1">
    <location>
        <begin position="1"/>
        <end position="122"/>
    </location>
</feature>
<feature type="compositionally biased region" description="Polar residues" evidence="1">
    <location>
        <begin position="13"/>
        <end position="23"/>
    </location>
</feature>
<protein>
    <submittedName>
        <fullName evidence="2">Uncharacterized protein</fullName>
    </submittedName>
</protein>
<reference evidence="2 3" key="1">
    <citation type="submission" date="2024-04" db="EMBL/GenBank/DDBJ databases">
        <authorList>
            <person name="Fracassetti M."/>
        </authorList>
    </citation>
    <scope>NUCLEOTIDE SEQUENCE [LARGE SCALE GENOMIC DNA]</scope>
</reference>
<name>A0AAV2DQJ0_9ROSI</name>
<evidence type="ECO:0000313" key="3">
    <source>
        <dbReference type="Proteomes" id="UP001497516"/>
    </source>
</evidence>
<evidence type="ECO:0000313" key="2">
    <source>
        <dbReference type="EMBL" id="CAL1375800.1"/>
    </source>
</evidence>
<dbReference type="EMBL" id="OZ034816">
    <property type="protein sequence ID" value="CAL1375800.1"/>
    <property type="molecule type" value="Genomic_DNA"/>
</dbReference>
<dbReference type="AlphaFoldDB" id="A0AAV2DQJ0"/>
<dbReference type="Proteomes" id="UP001497516">
    <property type="component" value="Chromosome 3"/>
</dbReference>
<feature type="compositionally biased region" description="Basic residues" evidence="1">
    <location>
        <begin position="28"/>
        <end position="37"/>
    </location>
</feature>
<proteinExistence type="predicted"/>
<accession>A0AAV2DQJ0</accession>
<sequence length="142" mass="16361">MSPPVRRRKRSFTHQQIKNQPPTTLARKERRRRRSRKPFPSLFARGRDGKDGRYHGVEERPRRTENAAADRECAGGGQRRREIRLYQGRAASDNAAAPKRNRGQRSFCSLQKGKGKREKGFGFGSCVEKERNNKEGKRGARL</sequence>
<feature type="compositionally biased region" description="Basic residues" evidence="1">
    <location>
        <begin position="1"/>
        <end position="12"/>
    </location>
</feature>
<organism evidence="2 3">
    <name type="scientific">Linum trigynum</name>
    <dbReference type="NCBI Taxonomy" id="586398"/>
    <lineage>
        <taxon>Eukaryota</taxon>
        <taxon>Viridiplantae</taxon>
        <taxon>Streptophyta</taxon>
        <taxon>Embryophyta</taxon>
        <taxon>Tracheophyta</taxon>
        <taxon>Spermatophyta</taxon>
        <taxon>Magnoliopsida</taxon>
        <taxon>eudicotyledons</taxon>
        <taxon>Gunneridae</taxon>
        <taxon>Pentapetalae</taxon>
        <taxon>rosids</taxon>
        <taxon>fabids</taxon>
        <taxon>Malpighiales</taxon>
        <taxon>Linaceae</taxon>
        <taxon>Linum</taxon>
    </lineage>
</organism>
<feature type="compositionally biased region" description="Basic and acidic residues" evidence="1">
    <location>
        <begin position="45"/>
        <end position="84"/>
    </location>
</feature>